<dbReference type="STRING" id="346185.AAY42_09015"/>
<sequence>MPTGATNKRKYTYVWVSTIILVFGIFAVYEITKKLKGGTIVEKDRMSIGSIQSDLGFILTNGKKRRVPTFSFLDQDSVLVSDKDYLGKVYVVEFFFTTCPTICPIMTQNLVELQDTFDEFEDFGVASFTINPRYDTPTILKKYAKKYGITDKDWHLMTGDQDEIYKLAQEGFYIAANEVDDAPGGFEHSGMFALVDKQGFIRSRYDENGNPLIYYRGTITEKQGVSKEGEPQQITMLKEDIKKLLLEEQ</sequence>
<keyword evidence="8" id="KW-1185">Reference proteome</keyword>
<dbReference type="InterPro" id="IPR036249">
    <property type="entry name" value="Thioredoxin-like_sf"/>
</dbReference>
<dbReference type="SUPFAM" id="SSF52833">
    <property type="entry name" value="Thioredoxin-like"/>
    <property type="match status" value="1"/>
</dbReference>
<keyword evidence="5" id="KW-1133">Transmembrane helix</keyword>
<comment type="caution">
    <text evidence="7">The sequence shown here is derived from an EMBL/GenBank/DDBJ whole genome shotgun (WGS) entry which is preliminary data.</text>
</comment>
<keyword evidence="3" id="KW-0479">Metal-binding</keyword>
<dbReference type="EMBL" id="LCTZ01000002">
    <property type="protein sequence ID" value="KQC30002.1"/>
    <property type="molecule type" value="Genomic_DNA"/>
</dbReference>
<protein>
    <submittedName>
        <fullName evidence="7">Photosynthetic protein synthase II</fullName>
    </submittedName>
</protein>
<name>A0A0Q1BZ14_9FLAO</name>
<evidence type="ECO:0000256" key="2">
    <source>
        <dbReference type="ARBA" id="ARBA00023008"/>
    </source>
</evidence>
<feature type="disulfide bond" description="Redox-active" evidence="4">
    <location>
        <begin position="99"/>
        <end position="103"/>
    </location>
</feature>
<keyword evidence="4" id="KW-1015">Disulfide bond</keyword>
<dbReference type="GO" id="GO:0046872">
    <property type="term" value="F:metal ion binding"/>
    <property type="evidence" value="ECO:0007669"/>
    <property type="project" value="UniProtKB-KW"/>
</dbReference>
<keyword evidence="5" id="KW-0812">Transmembrane</keyword>
<feature type="binding site" evidence="3">
    <location>
        <position position="103"/>
    </location>
    <ligand>
        <name>Cu cation</name>
        <dbReference type="ChEBI" id="CHEBI:23378"/>
    </ligand>
</feature>
<evidence type="ECO:0000313" key="7">
    <source>
        <dbReference type="EMBL" id="KQC30002.1"/>
    </source>
</evidence>
<keyword evidence="5" id="KW-0472">Membrane</keyword>
<dbReference type="InterPro" id="IPR013766">
    <property type="entry name" value="Thioredoxin_domain"/>
</dbReference>
<feature type="binding site" evidence="3">
    <location>
        <position position="99"/>
    </location>
    <ligand>
        <name>Cu cation</name>
        <dbReference type="ChEBI" id="CHEBI:23378"/>
    </ligand>
</feature>
<dbReference type="Gene3D" id="3.40.30.10">
    <property type="entry name" value="Glutaredoxin"/>
    <property type="match status" value="1"/>
</dbReference>
<dbReference type="AlphaFoldDB" id="A0A0Q1BZ14"/>
<evidence type="ECO:0000313" key="8">
    <source>
        <dbReference type="Proteomes" id="UP000050827"/>
    </source>
</evidence>
<dbReference type="PANTHER" id="PTHR12151:SF25">
    <property type="entry name" value="LINALOOL DEHYDRATASE_ISOMERASE DOMAIN-CONTAINING PROTEIN"/>
    <property type="match status" value="1"/>
</dbReference>
<evidence type="ECO:0000256" key="5">
    <source>
        <dbReference type="SAM" id="Phobius"/>
    </source>
</evidence>
<feature type="binding site" evidence="3">
    <location>
        <position position="188"/>
    </location>
    <ligand>
        <name>Cu cation</name>
        <dbReference type="ChEBI" id="CHEBI:23378"/>
    </ligand>
</feature>
<dbReference type="PANTHER" id="PTHR12151">
    <property type="entry name" value="ELECTRON TRANSPORT PROTIN SCO1/SENC FAMILY MEMBER"/>
    <property type="match status" value="1"/>
</dbReference>
<reference evidence="7 8" key="1">
    <citation type="submission" date="2015-04" db="EMBL/GenBank/DDBJ databases">
        <title>Complete genome of flavobacterium.</title>
        <authorList>
            <person name="Kwon Y.M."/>
            <person name="Kim S.-J."/>
        </authorList>
    </citation>
    <scope>NUCLEOTIDE SEQUENCE [LARGE SCALE GENOMIC DNA]</scope>
    <source>
        <strain evidence="7 8">DK169</strain>
    </source>
</reference>
<dbReference type="RefSeq" id="WP_055394378.1">
    <property type="nucleotide sequence ID" value="NZ_LCTZ01000002.1"/>
</dbReference>
<feature type="transmembrane region" description="Helical" evidence="5">
    <location>
        <begin position="12"/>
        <end position="29"/>
    </location>
</feature>
<gene>
    <name evidence="7" type="ORF">AAY42_09015</name>
</gene>
<organism evidence="7 8">
    <name type="scientific">Flagellimonas eckloniae</name>
    <dbReference type="NCBI Taxonomy" id="346185"/>
    <lineage>
        <taxon>Bacteria</taxon>
        <taxon>Pseudomonadati</taxon>
        <taxon>Bacteroidota</taxon>
        <taxon>Flavobacteriia</taxon>
        <taxon>Flavobacteriales</taxon>
        <taxon>Flavobacteriaceae</taxon>
        <taxon>Flagellimonas</taxon>
    </lineage>
</organism>
<evidence type="ECO:0000259" key="6">
    <source>
        <dbReference type="PROSITE" id="PS51352"/>
    </source>
</evidence>
<dbReference type="PATRIC" id="fig|1547436.3.peg.1857"/>
<feature type="domain" description="Thioredoxin" evidence="6">
    <location>
        <begin position="61"/>
        <end position="224"/>
    </location>
</feature>
<dbReference type="Pfam" id="PF02630">
    <property type="entry name" value="SCO1-SenC"/>
    <property type="match status" value="1"/>
</dbReference>
<comment type="similarity">
    <text evidence="1">Belongs to the SCO1/2 family.</text>
</comment>
<dbReference type="InterPro" id="IPR003782">
    <property type="entry name" value="SCO1/SenC"/>
</dbReference>
<evidence type="ECO:0000256" key="3">
    <source>
        <dbReference type="PIRSR" id="PIRSR603782-1"/>
    </source>
</evidence>
<evidence type="ECO:0000256" key="4">
    <source>
        <dbReference type="PIRSR" id="PIRSR603782-2"/>
    </source>
</evidence>
<evidence type="ECO:0000256" key="1">
    <source>
        <dbReference type="ARBA" id="ARBA00010996"/>
    </source>
</evidence>
<dbReference type="OrthoDB" id="9811998at2"/>
<proteinExistence type="inferred from homology"/>
<dbReference type="CDD" id="cd02968">
    <property type="entry name" value="SCO"/>
    <property type="match status" value="1"/>
</dbReference>
<dbReference type="PROSITE" id="PS51352">
    <property type="entry name" value="THIOREDOXIN_2"/>
    <property type="match status" value="1"/>
</dbReference>
<dbReference type="Proteomes" id="UP000050827">
    <property type="component" value="Unassembled WGS sequence"/>
</dbReference>
<keyword evidence="2 3" id="KW-0186">Copper</keyword>
<accession>A0A0Q1BZ14</accession>